<sequence length="116" mass="13005">MHAAGPKKRPPIDLAPVILSLVPRTARKEHFTSPDLSASPSAYRKRCCLVFFDKWMHLACLVDREKPRRIFCNAGTLRGPAAESRLSMLLFSLSVFSAPKFLAHPCFLPIWAEAID</sequence>
<accession>A0ACC3SLX3</accession>
<name>A0ACC3SLX3_9PEZI</name>
<proteinExistence type="predicted"/>
<protein>
    <submittedName>
        <fullName evidence="1">Uncharacterized protein</fullName>
    </submittedName>
</protein>
<organism evidence="1 2">
    <name type="scientific">Zalaria obscura</name>
    <dbReference type="NCBI Taxonomy" id="2024903"/>
    <lineage>
        <taxon>Eukaryota</taxon>
        <taxon>Fungi</taxon>
        <taxon>Dikarya</taxon>
        <taxon>Ascomycota</taxon>
        <taxon>Pezizomycotina</taxon>
        <taxon>Dothideomycetes</taxon>
        <taxon>Dothideomycetidae</taxon>
        <taxon>Dothideales</taxon>
        <taxon>Zalariaceae</taxon>
        <taxon>Zalaria</taxon>
    </lineage>
</organism>
<gene>
    <name evidence="1" type="ORF">M8818_002004</name>
</gene>
<evidence type="ECO:0000313" key="2">
    <source>
        <dbReference type="Proteomes" id="UP001320706"/>
    </source>
</evidence>
<keyword evidence="2" id="KW-1185">Reference proteome</keyword>
<dbReference type="Proteomes" id="UP001320706">
    <property type="component" value="Unassembled WGS sequence"/>
</dbReference>
<dbReference type="EMBL" id="JAMKPW020000008">
    <property type="protein sequence ID" value="KAK8215383.1"/>
    <property type="molecule type" value="Genomic_DNA"/>
</dbReference>
<reference evidence="1" key="1">
    <citation type="submission" date="2024-02" db="EMBL/GenBank/DDBJ databases">
        <title>Metagenome Assembled Genome of Zalaria obscura JY119.</title>
        <authorList>
            <person name="Vighnesh L."/>
            <person name="Jagadeeshwari U."/>
            <person name="Venkata Ramana C."/>
            <person name="Sasikala C."/>
        </authorList>
    </citation>
    <scope>NUCLEOTIDE SEQUENCE</scope>
    <source>
        <strain evidence="1">JY119</strain>
    </source>
</reference>
<comment type="caution">
    <text evidence="1">The sequence shown here is derived from an EMBL/GenBank/DDBJ whole genome shotgun (WGS) entry which is preliminary data.</text>
</comment>
<evidence type="ECO:0000313" key="1">
    <source>
        <dbReference type="EMBL" id="KAK8215383.1"/>
    </source>
</evidence>